<dbReference type="EMBL" id="JAUJLE010000075">
    <property type="protein sequence ID" value="KAK0989268.1"/>
    <property type="molecule type" value="Genomic_DNA"/>
</dbReference>
<comment type="subcellular location">
    <subcellularLocation>
        <location evidence="1">Membrane</location>
        <topology evidence="1">Multi-pass membrane protein</topology>
    </subcellularLocation>
</comment>
<feature type="transmembrane region" description="Helical" evidence="4">
    <location>
        <begin position="411"/>
        <end position="432"/>
    </location>
</feature>
<comment type="similarity">
    <text evidence="2">Belongs to the major facilitator superfamily. Monocarboxylate porter (TC 2.A.1.13) family.</text>
</comment>
<dbReference type="Pfam" id="PF07690">
    <property type="entry name" value="MFS_1"/>
    <property type="match status" value="1"/>
</dbReference>
<keyword evidence="4" id="KW-1133">Transmembrane helix</keyword>
<feature type="transmembrane region" description="Helical" evidence="4">
    <location>
        <begin position="174"/>
        <end position="201"/>
    </location>
</feature>
<feature type="region of interest" description="Disordered" evidence="3">
    <location>
        <begin position="1"/>
        <end position="62"/>
    </location>
</feature>
<feature type="domain" description="Major facilitator superfamily (MFS) profile" evidence="5">
    <location>
        <begin position="283"/>
        <end position="471"/>
    </location>
</feature>
<protein>
    <recommendedName>
        <fullName evidence="5">Major facilitator superfamily (MFS) profile domain-containing protein</fullName>
    </recommendedName>
</protein>
<feature type="transmembrane region" description="Helical" evidence="4">
    <location>
        <begin position="241"/>
        <end position="261"/>
    </location>
</feature>
<feature type="transmembrane region" description="Helical" evidence="4">
    <location>
        <begin position="208"/>
        <end position="229"/>
    </location>
</feature>
<dbReference type="AlphaFoldDB" id="A0AAN6KLP0"/>
<dbReference type="PANTHER" id="PTHR11360:SF234">
    <property type="entry name" value="MFS-TYPE TRANSPORTER DBAD-RELATED"/>
    <property type="match status" value="1"/>
</dbReference>
<evidence type="ECO:0000256" key="4">
    <source>
        <dbReference type="SAM" id="Phobius"/>
    </source>
</evidence>
<evidence type="ECO:0000313" key="6">
    <source>
        <dbReference type="EMBL" id="KAK0989268.1"/>
    </source>
</evidence>
<dbReference type="GO" id="GO:0016020">
    <property type="term" value="C:membrane"/>
    <property type="evidence" value="ECO:0007669"/>
    <property type="project" value="UniProtKB-SubCell"/>
</dbReference>
<dbReference type="InterPro" id="IPR011701">
    <property type="entry name" value="MFS"/>
</dbReference>
<dbReference type="SUPFAM" id="SSF103473">
    <property type="entry name" value="MFS general substrate transporter"/>
    <property type="match status" value="1"/>
</dbReference>
<feature type="transmembrane region" description="Helical" evidence="4">
    <location>
        <begin position="282"/>
        <end position="299"/>
    </location>
</feature>
<dbReference type="InterPro" id="IPR050327">
    <property type="entry name" value="Proton-linked_MCT"/>
</dbReference>
<gene>
    <name evidence="6" type="ORF">LTR91_009273</name>
</gene>
<feature type="transmembrane region" description="Helical" evidence="4">
    <location>
        <begin position="319"/>
        <end position="338"/>
    </location>
</feature>
<dbReference type="GO" id="GO:0022857">
    <property type="term" value="F:transmembrane transporter activity"/>
    <property type="evidence" value="ECO:0007669"/>
    <property type="project" value="InterPro"/>
</dbReference>
<keyword evidence="7" id="KW-1185">Reference proteome</keyword>
<organism evidence="6 7">
    <name type="scientific">Friedmanniomyces endolithicus</name>
    <dbReference type="NCBI Taxonomy" id="329885"/>
    <lineage>
        <taxon>Eukaryota</taxon>
        <taxon>Fungi</taxon>
        <taxon>Dikarya</taxon>
        <taxon>Ascomycota</taxon>
        <taxon>Pezizomycotina</taxon>
        <taxon>Dothideomycetes</taxon>
        <taxon>Dothideomycetidae</taxon>
        <taxon>Mycosphaerellales</taxon>
        <taxon>Teratosphaeriaceae</taxon>
        <taxon>Friedmanniomyces</taxon>
    </lineage>
</organism>
<feature type="compositionally biased region" description="Basic and acidic residues" evidence="3">
    <location>
        <begin position="12"/>
        <end position="26"/>
    </location>
</feature>
<sequence length="471" mass="50254">MASTSPPSSLGDLDKDVELGKERKPELTQQQHDLLEASEPPFTEHVSPSDNDPNDGGQLEKVTSAKPSLTNIRFVPNGGLRAWLQVLGSFFIYFNAWGIVNTFGTYQTYYETALLSSSSPSQISWIGSVQAFLLMVVSALGGPLYDAGYVHHLLIGGSVLAVLGQFMLSLCGTYWQVFLAQGVCIGIGTGAMFVPGVAILSTYFSTKIATATGLAAAGSSLGGTIYPIVFRQLQPRIGFPWATRVLGFMMLATLVVSNCVLKVRVLPEGRRRFLDLSAFREAPYLFFVAGNMLAFLGLYNPFFYIPSYVIESGIAGPDLAFYMLSIINAASTFGRIIPGYTADRIGPLNMIVPCTFFAGVLCICLAAAHSVGPVIAILIFYGFCSGTLVSLPPTIFVHLTQNRAVIGTRMGMGFAITSLGMLVGTPISGAILNKSSFTWVWVFGGVCTVAGSLCLLGARVTKGGVGLMTKV</sequence>
<feature type="transmembrane region" description="Helical" evidence="4">
    <location>
        <begin position="374"/>
        <end position="399"/>
    </location>
</feature>
<dbReference type="PROSITE" id="PS50850">
    <property type="entry name" value="MFS"/>
    <property type="match status" value="1"/>
</dbReference>
<dbReference type="Gene3D" id="1.20.1250.20">
    <property type="entry name" value="MFS general substrate transporter like domains"/>
    <property type="match status" value="2"/>
</dbReference>
<evidence type="ECO:0000256" key="1">
    <source>
        <dbReference type="ARBA" id="ARBA00004141"/>
    </source>
</evidence>
<feature type="transmembrane region" description="Helical" evidence="4">
    <location>
        <begin position="149"/>
        <end position="168"/>
    </location>
</feature>
<evidence type="ECO:0000256" key="2">
    <source>
        <dbReference type="ARBA" id="ARBA00006727"/>
    </source>
</evidence>
<feature type="transmembrane region" description="Helical" evidence="4">
    <location>
        <begin position="350"/>
        <end position="368"/>
    </location>
</feature>
<feature type="transmembrane region" description="Helical" evidence="4">
    <location>
        <begin position="82"/>
        <end position="103"/>
    </location>
</feature>
<evidence type="ECO:0000259" key="5">
    <source>
        <dbReference type="PROSITE" id="PS50850"/>
    </source>
</evidence>
<name>A0AAN6KLP0_9PEZI</name>
<proteinExistence type="inferred from homology"/>
<reference evidence="6" key="1">
    <citation type="submission" date="2023-06" db="EMBL/GenBank/DDBJ databases">
        <title>Black Yeasts Isolated from many extreme environments.</title>
        <authorList>
            <person name="Coleine C."/>
            <person name="Stajich J.E."/>
            <person name="Selbmann L."/>
        </authorList>
    </citation>
    <scope>NUCLEOTIDE SEQUENCE</scope>
    <source>
        <strain evidence="6">CCFEE 5200</strain>
    </source>
</reference>
<dbReference type="PANTHER" id="PTHR11360">
    <property type="entry name" value="MONOCARBOXYLATE TRANSPORTER"/>
    <property type="match status" value="1"/>
</dbReference>
<dbReference type="Proteomes" id="UP001175353">
    <property type="component" value="Unassembled WGS sequence"/>
</dbReference>
<keyword evidence="4" id="KW-0812">Transmembrane</keyword>
<evidence type="ECO:0000256" key="3">
    <source>
        <dbReference type="SAM" id="MobiDB-lite"/>
    </source>
</evidence>
<keyword evidence="4" id="KW-0472">Membrane</keyword>
<comment type="caution">
    <text evidence="6">The sequence shown here is derived from an EMBL/GenBank/DDBJ whole genome shotgun (WGS) entry which is preliminary data.</text>
</comment>
<dbReference type="InterPro" id="IPR020846">
    <property type="entry name" value="MFS_dom"/>
</dbReference>
<accession>A0AAN6KLP0</accession>
<dbReference type="InterPro" id="IPR036259">
    <property type="entry name" value="MFS_trans_sf"/>
</dbReference>
<feature type="transmembrane region" description="Helical" evidence="4">
    <location>
        <begin position="123"/>
        <end position="142"/>
    </location>
</feature>
<feature type="transmembrane region" description="Helical" evidence="4">
    <location>
        <begin position="438"/>
        <end position="458"/>
    </location>
</feature>
<evidence type="ECO:0000313" key="7">
    <source>
        <dbReference type="Proteomes" id="UP001175353"/>
    </source>
</evidence>